<keyword evidence="1" id="KW-0472">Membrane</keyword>
<protein>
    <submittedName>
        <fullName evidence="2">Uncharacterized protein</fullName>
    </submittedName>
</protein>
<reference evidence="2 3" key="1">
    <citation type="submission" date="2020-10" db="EMBL/GenBank/DDBJ databases">
        <title>The Coptis chinensis genome and diversification of protoberbering-type alkaloids.</title>
        <authorList>
            <person name="Wang B."/>
            <person name="Shu S."/>
            <person name="Song C."/>
            <person name="Liu Y."/>
        </authorList>
    </citation>
    <scope>NUCLEOTIDE SEQUENCE [LARGE SCALE GENOMIC DNA]</scope>
    <source>
        <strain evidence="2">HL-2020</strain>
        <tissue evidence="2">Leaf</tissue>
    </source>
</reference>
<dbReference type="AlphaFoldDB" id="A0A835HTK1"/>
<keyword evidence="1" id="KW-0812">Transmembrane</keyword>
<accession>A0A835HTK1</accession>
<keyword evidence="3" id="KW-1185">Reference proteome</keyword>
<evidence type="ECO:0000313" key="2">
    <source>
        <dbReference type="EMBL" id="KAF9606695.1"/>
    </source>
</evidence>
<evidence type="ECO:0000256" key="1">
    <source>
        <dbReference type="SAM" id="Phobius"/>
    </source>
</evidence>
<gene>
    <name evidence="2" type="ORF">IFM89_027739</name>
</gene>
<organism evidence="2 3">
    <name type="scientific">Coptis chinensis</name>
    <dbReference type="NCBI Taxonomy" id="261450"/>
    <lineage>
        <taxon>Eukaryota</taxon>
        <taxon>Viridiplantae</taxon>
        <taxon>Streptophyta</taxon>
        <taxon>Embryophyta</taxon>
        <taxon>Tracheophyta</taxon>
        <taxon>Spermatophyta</taxon>
        <taxon>Magnoliopsida</taxon>
        <taxon>Ranunculales</taxon>
        <taxon>Ranunculaceae</taxon>
        <taxon>Coptidoideae</taxon>
        <taxon>Coptis</taxon>
    </lineage>
</organism>
<dbReference type="OrthoDB" id="422368at2759"/>
<dbReference type="EMBL" id="JADFTS010000005">
    <property type="protein sequence ID" value="KAF9606695.1"/>
    <property type="molecule type" value="Genomic_DNA"/>
</dbReference>
<evidence type="ECO:0000313" key="3">
    <source>
        <dbReference type="Proteomes" id="UP000631114"/>
    </source>
</evidence>
<name>A0A835HTK1_9MAGN</name>
<dbReference type="Proteomes" id="UP000631114">
    <property type="component" value="Unassembled WGS sequence"/>
</dbReference>
<comment type="caution">
    <text evidence="2">The sequence shown here is derived from an EMBL/GenBank/DDBJ whole genome shotgun (WGS) entry which is preliminary data.</text>
</comment>
<proteinExistence type="predicted"/>
<sequence length="192" mass="21031">MNALAFVLDGLYYGVSDFPYLCILNGISTCGTLLSVSFSNYYYLGIKGLMSDNGSSLLLRCWLGDHADVLIFYGSVYMVLLESVQSVKESIGHSLAKINAPTDLNEALDIISFGSPKARKTEDRKLYTLQGRSYSESLGHKCKLPGTVGQMSTDAAESESDLLQSLTMLNGRTIPLVKRPARNSVEKWDALL</sequence>
<feature type="transmembrane region" description="Helical" evidence="1">
    <location>
        <begin position="18"/>
        <end position="43"/>
    </location>
</feature>
<keyword evidence="1" id="KW-1133">Transmembrane helix</keyword>